<comment type="caution">
    <text evidence="5">The sequence shown here is derived from an EMBL/GenBank/DDBJ whole genome shotgun (WGS) entry which is preliminary data.</text>
</comment>
<dbReference type="SUPFAM" id="SSF53822">
    <property type="entry name" value="Periplasmic binding protein-like I"/>
    <property type="match status" value="1"/>
</dbReference>
<dbReference type="EMBL" id="BSTX01000004">
    <property type="protein sequence ID" value="GLZ81043.1"/>
    <property type="molecule type" value="Genomic_DNA"/>
</dbReference>
<dbReference type="InterPro" id="IPR028082">
    <property type="entry name" value="Peripla_BP_I"/>
</dbReference>
<dbReference type="Proteomes" id="UP001165079">
    <property type="component" value="Unassembled WGS sequence"/>
</dbReference>
<dbReference type="PANTHER" id="PTHR30483:SF6">
    <property type="entry name" value="PERIPLASMIC BINDING PROTEIN OF ABC TRANSPORTER FOR NATURAL AMINO ACIDS"/>
    <property type="match status" value="1"/>
</dbReference>
<proteinExistence type="inferred from homology"/>
<accession>A0A9W6SS22</accession>
<protein>
    <submittedName>
        <fullName evidence="5">Branched-chain amino acid ABC transporter substrate-binding protein</fullName>
    </submittedName>
</protein>
<feature type="signal peptide" evidence="3">
    <location>
        <begin position="1"/>
        <end position="19"/>
    </location>
</feature>
<evidence type="ECO:0000259" key="4">
    <source>
        <dbReference type="Pfam" id="PF13458"/>
    </source>
</evidence>
<evidence type="ECO:0000313" key="6">
    <source>
        <dbReference type="Proteomes" id="UP001165079"/>
    </source>
</evidence>
<gene>
    <name evidence="5" type="ORF">Afil01_58500</name>
</gene>
<dbReference type="InterPro" id="IPR051010">
    <property type="entry name" value="BCAA_transport"/>
</dbReference>
<evidence type="ECO:0000256" key="1">
    <source>
        <dbReference type="ARBA" id="ARBA00010062"/>
    </source>
</evidence>
<keyword evidence="6" id="KW-1185">Reference proteome</keyword>
<feature type="chain" id="PRO_5040929440" evidence="3">
    <location>
        <begin position="20"/>
        <end position="391"/>
    </location>
</feature>
<feature type="domain" description="Leucine-binding protein" evidence="4">
    <location>
        <begin position="48"/>
        <end position="383"/>
    </location>
</feature>
<evidence type="ECO:0000256" key="2">
    <source>
        <dbReference type="ARBA" id="ARBA00022729"/>
    </source>
</evidence>
<evidence type="ECO:0000256" key="3">
    <source>
        <dbReference type="SAM" id="SignalP"/>
    </source>
</evidence>
<sequence length="391" mass="40833">MRLKQAGTAVVAAVTVLLAAGCTPDEGNRPGGDLKGVGSGSECVIAAPVKVGLVLSLTNGAAFAGEYQKQGLELAFKQLNERKGVHYEVLLEDDETSPDKGVAVYEKLINTDRVSVLVGPTLSSVAFPAFGDAQEAGVPAIGISTTAEGIPQLGDYIFRDSLPEQYALAASIPAAKQALNLKTVAILHDSVDEFTSSAYTTMKETLEHEGIRIVEDESFKTTDTEFGAQLGKVAAAKPDAVVLSALPGATIPLVKQARSMGISSPIVGGNAFNSPFMIGKLGEAAENLIVGGAWSASSGTTGNEDFINAFTAAYGRAPDQFAAQAFTAAQLIDVAVRADCDGNREAIKDNLGQILELDTILGSLSIDEDGEVYQKPVVQMVKDGRLTLLDR</sequence>
<name>A0A9W6SS22_9ACTN</name>
<comment type="similarity">
    <text evidence="1">Belongs to the leucine-binding protein family.</text>
</comment>
<evidence type="ECO:0000313" key="5">
    <source>
        <dbReference type="EMBL" id="GLZ81043.1"/>
    </source>
</evidence>
<organism evidence="5 6">
    <name type="scientific">Actinorhabdospora filicis</name>
    <dbReference type="NCBI Taxonomy" id="1785913"/>
    <lineage>
        <taxon>Bacteria</taxon>
        <taxon>Bacillati</taxon>
        <taxon>Actinomycetota</taxon>
        <taxon>Actinomycetes</taxon>
        <taxon>Micromonosporales</taxon>
        <taxon>Micromonosporaceae</taxon>
        <taxon>Actinorhabdospora</taxon>
    </lineage>
</organism>
<dbReference type="RefSeq" id="WP_285666367.1">
    <property type="nucleotide sequence ID" value="NZ_BSTX01000004.1"/>
</dbReference>
<dbReference type="Pfam" id="PF13458">
    <property type="entry name" value="Peripla_BP_6"/>
    <property type="match status" value="1"/>
</dbReference>
<reference evidence="5" key="1">
    <citation type="submission" date="2023-03" db="EMBL/GenBank/DDBJ databases">
        <title>Actinorhabdospora filicis NBRC 111898.</title>
        <authorList>
            <person name="Ichikawa N."/>
            <person name="Sato H."/>
            <person name="Tonouchi N."/>
        </authorList>
    </citation>
    <scope>NUCLEOTIDE SEQUENCE</scope>
    <source>
        <strain evidence="5">NBRC 111898</strain>
    </source>
</reference>
<dbReference type="Gene3D" id="3.40.50.2300">
    <property type="match status" value="2"/>
</dbReference>
<dbReference type="InterPro" id="IPR028081">
    <property type="entry name" value="Leu-bd"/>
</dbReference>
<dbReference type="AlphaFoldDB" id="A0A9W6SS22"/>
<dbReference type="PROSITE" id="PS51257">
    <property type="entry name" value="PROKAR_LIPOPROTEIN"/>
    <property type="match status" value="1"/>
</dbReference>
<keyword evidence="2 3" id="KW-0732">Signal</keyword>
<dbReference type="PANTHER" id="PTHR30483">
    <property type="entry name" value="LEUCINE-SPECIFIC-BINDING PROTEIN"/>
    <property type="match status" value="1"/>
</dbReference>